<accession>A0ACD0WKI2</accession>
<name>A0ACD0WKI2_CLALS</name>
<sequence>MPFDLIFVVWSINSNKTVQSICDSWQFTLFCIFAQSIKPRHIITRSSFLPHLLSSTFKLQTSQIFSLFMVRGFFQSVLHTHVPTKPVSFSKNGESKTFPDLVSGAVPELASGASFFVHPLLSSGHAQTAYTALHKFESVDCIHYKRRVINVEEKTYKVGTDSMPYDRWKGQSTFTIDYVVGADKADTEHMQFCPESQKKPLPPRTEYLDPQKEQQLLDNDRPLVIALHGLSGGSYESYIRAFLHEIAAEPYNFDGMVLNARGCANHTITSPQLFCGLWTNDLRYLINEHIRPRWPSKRIFLIGFSLGGSITANYLGQEGNDVYRNIKGAAIMGSPWDFPQSSYALVESFLGQKVYSPTMCQNLLRLLDQHYDGLLKSEDIVKQYKEDPSKFKLNTLRDFDDTFTSKLFGFNCASEYYRHASPDQRLLNVRVPTIIVSSKDDPIVGSKALPTSEVSLNPYTYMAVTSIGGHLGWFDYRHERWYPKPISKLFHEMSHWDVDDLPKECLPHATDGIWKHDRIVQ</sequence>
<reference evidence="2" key="1">
    <citation type="journal article" date="2019" name="MBio">
        <title>Comparative genomics for the elucidation of multidrug resistance (MDR) in Candida lusitaniae.</title>
        <authorList>
            <person name="Kannan A."/>
            <person name="Asner S.A."/>
            <person name="Trachsel E."/>
            <person name="Kelly S."/>
            <person name="Parker J."/>
            <person name="Sanglard D."/>
        </authorList>
    </citation>
    <scope>NUCLEOTIDE SEQUENCE [LARGE SCALE GENOMIC DNA]</scope>
    <source>
        <strain evidence="2">P1</strain>
    </source>
</reference>
<protein>
    <submittedName>
        <fullName evidence="1">Esterase</fullName>
    </submittedName>
</protein>
<dbReference type="EMBL" id="CP038487">
    <property type="protein sequence ID" value="QFZ27987.1"/>
    <property type="molecule type" value="Genomic_DNA"/>
</dbReference>
<evidence type="ECO:0000313" key="2">
    <source>
        <dbReference type="Proteomes" id="UP000326582"/>
    </source>
</evidence>
<organism evidence="1 2">
    <name type="scientific">Clavispora lusitaniae</name>
    <name type="common">Candida lusitaniae</name>
    <dbReference type="NCBI Taxonomy" id="36911"/>
    <lineage>
        <taxon>Eukaryota</taxon>
        <taxon>Fungi</taxon>
        <taxon>Dikarya</taxon>
        <taxon>Ascomycota</taxon>
        <taxon>Saccharomycotina</taxon>
        <taxon>Pichiomycetes</taxon>
        <taxon>Metschnikowiaceae</taxon>
        <taxon>Clavispora</taxon>
    </lineage>
</organism>
<proteinExistence type="predicted"/>
<keyword evidence="2" id="KW-1185">Reference proteome</keyword>
<gene>
    <name evidence="1" type="ORF">EJF14_40007</name>
</gene>
<evidence type="ECO:0000313" key="1">
    <source>
        <dbReference type="EMBL" id="QFZ27987.1"/>
    </source>
</evidence>
<dbReference type="Proteomes" id="UP000326582">
    <property type="component" value="Chromosome 4"/>
</dbReference>